<dbReference type="GO" id="GO:0005737">
    <property type="term" value="C:cytoplasm"/>
    <property type="evidence" value="ECO:0007669"/>
    <property type="project" value="TreeGrafter"/>
</dbReference>
<dbReference type="EMBL" id="CAJGYM010000083">
    <property type="protein sequence ID" value="CAD6196967.1"/>
    <property type="molecule type" value="Genomic_DNA"/>
</dbReference>
<dbReference type="AlphaFoldDB" id="A0A8S1HM17"/>
<dbReference type="InterPro" id="IPR036982">
    <property type="entry name" value="Deoxyhypusine_synthase_sf"/>
</dbReference>
<organism evidence="10 11">
    <name type="scientific">Caenorhabditis auriculariae</name>
    <dbReference type="NCBI Taxonomy" id="2777116"/>
    <lineage>
        <taxon>Eukaryota</taxon>
        <taxon>Metazoa</taxon>
        <taxon>Ecdysozoa</taxon>
        <taxon>Nematoda</taxon>
        <taxon>Chromadorea</taxon>
        <taxon>Rhabditida</taxon>
        <taxon>Rhabditina</taxon>
        <taxon>Rhabditomorpha</taxon>
        <taxon>Rhabditoidea</taxon>
        <taxon>Rhabditidae</taxon>
        <taxon>Peloderinae</taxon>
        <taxon>Caenorhabditis</taxon>
    </lineage>
</organism>
<evidence type="ECO:0000256" key="6">
    <source>
        <dbReference type="ARBA" id="ARBA00022679"/>
    </source>
</evidence>
<comment type="similarity">
    <text evidence="4">Belongs to the deoxyhypusine synthase family.</text>
</comment>
<dbReference type="InterPro" id="IPR029035">
    <property type="entry name" value="DHS-like_NAD/FAD-binding_dom"/>
</dbReference>
<reference evidence="10" key="1">
    <citation type="submission" date="2020-10" db="EMBL/GenBank/DDBJ databases">
        <authorList>
            <person name="Kikuchi T."/>
        </authorList>
    </citation>
    <scope>NUCLEOTIDE SEQUENCE</scope>
    <source>
        <strain evidence="10">NKZ352</strain>
    </source>
</reference>
<dbReference type="InterPro" id="IPR002773">
    <property type="entry name" value="Deoxyhypusine_synthase"/>
</dbReference>
<dbReference type="Pfam" id="PF01916">
    <property type="entry name" value="DS"/>
    <property type="match status" value="1"/>
</dbReference>
<dbReference type="Gene3D" id="3.40.910.10">
    <property type="entry name" value="Deoxyhypusine synthase"/>
    <property type="match status" value="1"/>
</dbReference>
<comment type="pathway">
    <text evidence="3">Protein modification; eIF5A hypusination.</text>
</comment>
<evidence type="ECO:0000313" key="10">
    <source>
        <dbReference type="EMBL" id="CAD6196967.1"/>
    </source>
</evidence>
<keyword evidence="11" id="KW-1185">Reference proteome</keyword>
<evidence type="ECO:0000256" key="1">
    <source>
        <dbReference type="ARBA" id="ARBA00000952"/>
    </source>
</evidence>
<keyword evidence="7" id="KW-0520">NAD</keyword>
<keyword evidence="9" id="KW-0175">Coiled coil</keyword>
<dbReference type="GO" id="GO:0034038">
    <property type="term" value="F:deoxyhypusine synthase activity"/>
    <property type="evidence" value="ECO:0007669"/>
    <property type="project" value="UniProtKB-EC"/>
</dbReference>
<feature type="coiled-coil region" evidence="9">
    <location>
        <begin position="57"/>
        <end position="84"/>
    </location>
</feature>
<dbReference type="FunFam" id="3.40.910.10:FF:000001">
    <property type="entry name" value="Probable deoxyhypusine synthase"/>
    <property type="match status" value="1"/>
</dbReference>
<keyword evidence="6" id="KW-0808">Transferase</keyword>
<name>A0A8S1HM17_9PELO</name>
<dbReference type="PANTHER" id="PTHR11703">
    <property type="entry name" value="DEOXYHYPUSINE SYNTHASE"/>
    <property type="match status" value="1"/>
</dbReference>
<dbReference type="Proteomes" id="UP000835052">
    <property type="component" value="Unassembled WGS sequence"/>
</dbReference>
<evidence type="ECO:0000256" key="8">
    <source>
        <dbReference type="ARBA" id="ARBA00023256"/>
    </source>
</evidence>
<evidence type="ECO:0000256" key="9">
    <source>
        <dbReference type="SAM" id="Coils"/>
    </source>
</evidence>
<dbReference type="SUPFAM" id="SSF52467">
    <property type="entry name" value="DHS-like NAD/FAD-binding domain"/>
    <property type="match status" value="1"/>
</dbReference>
<dbReference type="EC" id="2.5.1.46" evidence="5"/>
<evidence type="ECO:0000256" key="5">
    <source>
        <dbReference type="ARBA" id="ARBA00012683"/>
    </source>
</evidence>
<comment type="cofactor">
    <cofactor evidence="2">
        <name>NAD(+)</name>
        <dbReference type="ChEBI" id="CHEBI:57540"/>
    </cofactor>
</comment>
<protein>
    <recommendedName>
        <fullName evidence="5">deoxyhypusine synthase</fullName>
        <ecNumber evidence="5">2.5.1.46</ecNumber>
    </recommendedName>
</protein>
<proteinExistence type="inferred from homology"/>
<comment type="caution">
    <text evidence="10">The sequence shown here is derived from an EMBL/GenBank/DDBJ whole genome shotgun (WGS) entry which is preliminary data.</text>
</comment>
<keyword evidence="8" id="KW-0386">Hypusine biosynthesis</keyword>
<comment type="catalytic activity">
    <reaction evidence="1">
        <text>[eIF5A protein]-L-lysine + spermidine = [eIF5A protein]-deoxyhypusine + propane-1,3-diamine</text>
        <dbReference type="Rhea" id="RHEA:33299"/>
        <dbReference type="Rhea" id="RHEA-COMP:10143"/>
        <dbReference type="Rhea" id="RHEA-COMP:10144"/>
        <dbReference type="ChEBI" id="CHEBI:29969"/>
        <dbReference type="ChEBI" id="CHEBI:57484"/>
        <dbReference type="ChEBI" id="CHEBI:57834"/>
        <dbReference type="ChEBI" id="CHEBI:82657"/>
        <dbReference type="EC" id="2.5.1.46"/>
    </reaction>
</comment>
<evidence type="ECO:0000313" key="11">
    <source>
        <dbReference type="Proteomes" id="UP000835052"/>
    </source>
</evidence>
<sequence length="646" mass="69928">MSANDGAIQDLLNAQGAVLVRSCEVPADATSIKGFDFNGELTLSSLLASYKSTGFQASNLSLAIEQVNKMLEEREKQLEDSEDAFFPYPEGRRKRACTIFLGYTSNLVTSGLREVLRFIVQHDLVDCVVTSAGGVEEDLIKCLKESYLGAFNMDGKTLRSNGMNRAGNVLIPNDNYCAFEDWLNPILDECLAEQESGDVSWTPSKLIHRLGDRINDESSILYWAAKHRIPVFCPALTDGSLGDMLYFHSIRSPASLRIDIVEDVRHINTLAVKSRQTGSLIVGGGVVKHHINNANLMRNGSDFTVYINTGQEFDGSDSGAAPDEAVSWGKVKPTGSAVKVHAEATLVLPLLVAETFAKHRKNRVLAFFGFLALLTPCRPVSVCYQCATPNMISNWAATGLPVRPDNLYYDDRCFHTPTDLTEEQAGTDACTSSCMAMIIPVGNAYGVVRGCHERFLFDTSLAVTVAAAGPEICESNLVPDVVIGGNPATAKLSFCHPVAGEEGTLGCNDVSSSSATATCPRATPKQCKACSSFDGKGKCSGNDDKTATCAGVYCTKTRGKINGRYLEERGCAYVNPFQKDSCAWTDQTFNISTGSDGVLAPSRSKRDISMSFRAVQCFCNGPLCNGTPRLPFFLLPFLGLLLVRFL</sequence>
<gene>
    <name evidence="10" type="ORF">CAUJ_LOCUS12878</name>
</gene>
<evidence type="ECO:0000256" key="3">
    <source>
        <dbReference type="ARBA" id="ARBA00005041"/>
    </source>
</evidence>
<evidence type="ECO:0000256" key="4">
    <source>
        <dbReference type="ARBA" id="ARBA00009892"/>
    </source>
</evidence>
<evidence type="ECO:0000256" key="7">
    <source>
        <dbReference type="ARBA" id="ARBA00023027"/>
    </source>
</evidence>
<evidence type="ECO:0000256" key="2">
    <source>
        <dbReference type="ARBA" id="ARBA00001911"/>
    </source>
</evidence>
<dbReference type="PANTHER" id="PTHR11703:SF0">
    <property type="entry name" value="DEOXYHYPUSINE SYNTHASE"/>
    <property type="match status" value="1"/>
</dbReference>
<dbReference type="NCBIfam" id="TIGR00321">
    <property type="entry name" value="dhys"/>
    <property type="match status" value="1"/>
</dbReference>
<dbReference type="OrthoDB" id="294378at2759"/>
<accession>A0A8S1HM17</accession>